<keyword evidence="1" id="KW-0175">Coiled coil</keyword>
<dbReference type="SUPFAM" id="SSF46589">
    <property type="entry name" value="tRNA-binding arm"/>
    <property type="match status" value="1"/>
</dbReference>
<dbReference type="EMBL" id="RGMI01000043">
    <property type="protein sequence ID" value="NCU50426.1"/>
    <property type="molecule type" value="Genomic_DNA"/>
</dbReference>
<evidence type="ECO:0000259" key="2">
    <source>
        <dbReference type="Pfam" id="PF02403"/>
    </source>
</evidence>
<dbReference type="GO" id="GO:0000166">
    <property type="term" value="F:nucleotide binding"/>
    <property type="evidence" value="ECO:0007669"/>
    <property type="project" value="InterPro"/>
</dbReference>
<dbReference type="AlphaFoldDB" id="A0A966HQG5"/>
<evidence type="ECO:0000313" key="3">
    <source>
        <dbReference type="EMBL" id="NCU50426.1"/>
    </source>
</evidence>
<dbReference type="Proteomes" id="UP000699985">
    <property type="component" value="Unassembled WGS sequence"/>
</dbReference>
<reference evidence="3" key="1">
    <citation type="submission" date="2018-10" db="EMBL/GenBank/DDBJ databases">
        <title>Iterative Subtractive Binning of Freshwater Chronoseries Metagenomes Recovers Nearly Complete Genomes from over Four Hundred Novel Species.</title>
        <authorList>
            <person name="Rodriguez-R L.M."/>
            <person name="Tsementzi D."/>
            <person name="Luo C."/>
            <person name="Konstantinidis K.T."/>
        </authorList>
    </citation>
    <scope>NUCLEOTIDE SEQUENCE</scope>
    <source>
        <strain evidence="3">WB8_1A_003</strain>
    </source>
</reference>
<dbReference type="InterPro" id="IPR015866">
    <property type="entry name" value="Ser-tRNA-synth_1_N"/>
</dbReference>
<feature type="coiled-coil region" evidence="1">
    <location>
        <begin position="33"/>
        <end position="67"/>
    </location>
</feature>
<keyword evidence="3" id="KW-0436">Ligase</keyword>
<name>A0A966HQG5_9PROT</name>
<dbReference type="InterPro" id="IPR010978">
    <property type="entry name" value="tRNA-bd_arm"/>
</dbReference>
<sequence>MINLKNLRDNPSFYKKKYKERFVKNSDQLVDDIVSLDSSIRQILEKQQKLQEERNKISKELSISKDKKSEQFLTVSKKVLNIKNEIENYEKNLTE</sequence>
<accession>A0A966HQG5</accession>
<dbReference type="GO" id="GO:0004828">
    <property type="term" value="F:serine-tRNA ligase activity"/>
    <property type="evidence" value="ECO:0007669"/>
    <property type="project" value="UniProtKB-EC"/>
</dbReference>
<dbReference type="Pfam" id="PF02403">
    <property type="entry name" value="Seryl_tRNA_N"/>
    <property type="match status" value="1"/>
</dbReference>
<dbReference type="Gene3D" id="1.10.287.40">
    <property type="entry name" value="Serine-tRNA synthetase, tRNA binding domain"/>
    <property type="match status" value="1"/>
</dbReference>
<dbReference type="InterPro" id="IPR042103">
    <property type="entry name" value="SerRS_1_N_sf"/>
</dbReference>
<organism evidence="3 4">
    <name type="scientific">Candidatus Fonsibacter lacus</name>
    <dbReference type="NCBI Taxonomy" id="2576439"/>
    <lineage>
        <taxon>Bacteria</taxon>
        <taxon>Pseudomonadati</taxon>
        <taxon>Pseudomonadota</taxon>
        <taxon>Alphaproteobacteria</taxon>
        <taxon>Candidatus Pelagibacterales</taxon>
        <taxon>Candidatus Pelagibacterales incertae sedis</taxon>
        <taxon>Candidatus Fonsibacter</taxon>
    </lineage>
</organism>
<feature type="domain" description="Serine-tRNA synthetase type1 N-terminal" evidence="2">
    <location>
        <begin position="1"/>
        <end position="95"/>
    </location>
</feature>
<evidence type="ECO:0000313" key="4">
    <source>
        <dbReference type="Proteomes" id="UP000699985"/>
    </source>
</evidence>
<proteinExistence type="predicted"/>
<feature type="non-terminal residue" evidence="3">
    <location>
        <position position="95"/>
    </location>
</feature>
<dbReference type="EC" id="6.1.1.11" evidence="3"/>
<protein>
    <submittedName>
        <fullName evidence="3">Serine--tRNA ligase</fullName>
        <ecNumber evidence="3">6.1.1.11</ecNumber>
    </submittedName>
</protein>
<gene>
    <name evidence="3" type="ORF">EBX29_01450</name>
</gene>
<comment type="caution">
    <text evidence="3">The sequence shown here is derived from an EMBL/GenBank/DDBJ whole genome shotgun (WGS) entry which is preliminary data.</text>
</comment>
<evidence type="ECO:0000256" key="1">
    <source>
        <dbReference type="SAM" id="Coils"/>
    </source>
</evidence>